<dbReference type="Gene3D" id="1.25.40.10">
    <property type="entry name" value="Tetratricopeptide repeat domain"/>
    <property type="match status" value="1"/>
</dbReference>
<proteinExistence type="predicted"/>
<dbReference type="SUPFAM" id="SSF48452">
    <property type="entry name" value="TPR-like"/>
    <property type="match status" value="1"/>
</dbReference>
<comment type="caution">
    <text evidence="1">The sequence shown here is derived from an EMBL/GenBank/DDBJ whole genome shotgun (WGS) entry which is preliminary data.</text>
</comment>
<dbReference type="InterPro" id="IPR019734">
    <property type="entry name" value="TPR_rpt"/>
</dbReference>
<protein>
    <submittedName>
        <fullName evidence="1">Uncharacterized protein</fullName>
    </submittedName>
</protein>
<accession>X1PD56</accession>
<sequence>VNIELGKLNRAAAYCRQASGMARVMPHVTRALNFLAFLLYEWNDLEASVFNNRQAIESARLSRYMEAITWSYYELAHISMIQGDEGRALELLEKADQSVPDADPLWARTCQVNAHIRLEICDSS</sequence>
<dbReference type="EMBL" id="BARV01031680">
    <property type="protein sequence ID" value="GAI40406.1"/>
    <property type="molecule type" value="Genomic_DNA"/>
</dbReference>
<name>X1PD56_9ZZZZ</name>
<dbReference type="Pfam" id="PF13181">
    <property type="entry name" value="TPR_8"/>
    <property type="match status" value="1"/>
</dbReference>
<dbReference type="InterPro" id="IPR011990">
    <property type="entry name" value="TPR-like_helical_dom_sf"/>
</dbReference>
<organism evidence="1">
    <name type="scientific">marine sediment metagenome</name>
    <dbReference type="NCBI Taxonomy" id="412755"/>
    <lineage>
        <taxon>unclassified sequences</taxon>
        <taxon>metagenomes</taxon>
        <taxon>ecological metagenomes</taxon>
    </lineage>
</organism>
<reference evidence="1" key="1">
    <citation type="journal article" date="2014" name="Front. Microbiol.">
        <title>High frequency of phylogenetically diverse reductive dehalogenase-homologous genes in deep subseafloor sedimentary metagenomes.</title>
        <authorList>
            <person name="Kawai M."/>
            <person name="Futagami T."/>
            <person name="Toyoda A."/>
            <person name="Takaki Y."/>
            <person name="Nishi S."/>
            <person name="Hori S."/>
            <person name="Arai W."/>
            <person name="Tsubouchi T."/>
            <person name="Morono Y."/>
            <person name="Uchiyama I."/>
            <person name="Ito T."/>
            <person name="Fujiyama A."/>
            <person name="Inagaki F."/>
            <person name="Takami H."/>
        </authorList>
    </citation>
    <scope>NUCLEOTIDE SEQUENCE</scope>
    <source>
        <strain evidence="1">Expedition CK06-06</strain>
    </source>
</reference>
<evidence type="ECO:0000313" key="1">
    <source>
        <dbReference type="EMBL" id="GAI40406.1"/>
    </source>
</evidence>
<gene>
    <name evidence="1" type="ORF">S06H3_50093</name>
</gene>
<feature type="non-terminal residue" evidence="1">
    <location>
        <position position="1"/>
    </location>
</feature>
<dbReference type="AlphaFoldDB" id="X1PD56"/>